<evidence type="ECO:0000313" key="1">
    <source>
        <dbReference type="EMBL" id="QVE65541.1"/>
    </source>
</evidence>
<sequence>MIDPSEWLKQAQALPEGASRRIGHVCGDGTPLLISHEVGRWRAWCHRCHEPGMVDKPAESLAEKLERRRKEAAVAAQLQRSVRLPQPMEFNASEWPLPARIWLYKAGLSNHHINQLGAYWHEPSGRVVLPIFDGEDVVYWQARDPSWRRGSDRPKYLNPKVDKAELVARYGSGTPLVFTEDVLSAFRVGQVTEAWSLLGTQLTTEVAAKIGNREVAIWLDPDAAGRKASRTVRKSLAMMGVPYRVIKSERDPKLLSKEEIWQHLYSSQP</sequence>
<dbReference type="Gene3D" id="3.40.1360.10">
    <property type="match status" value="1"/>
</dbReference>
<organism evidence="1 2">
    <name type="scientific">Ralstonia phage vB_RsoP_BMB50</name>
    <dbReference type="NCBI Taxonomy" id="2834269"/>
    <lineage>
        <taxon>Viruses</taxon>
        <taxon>Duplodnaviria</taxon>
        <taxon>Heunggongvirae</taxon>
        <taxon>Uroviricota</taxon>
        <taxon>Caudoviricetes</taxon>
        <taxon>Autographivirales</taxon>
        <taxon>Autonotataviridae</taxon>
        <taxon>Okabevirinae</taxon>
        <taxon>Hongshanvirus</taxon>
        <taxon>Hongshanvirus BMB50</taxon>
    </lineage>
</organism>
<name>A0A8E5KHM5_9CAUD</name>
<accession>A0A8E5KHM5</accession>
<reference evidence="1" key="1">
    <citation type="submission" date="2021-04" db="EMBL/GenBank/DDBJ databases">
        <title>Genomic characterization of the novel lytic bacteriophage vB_RsoP_BMB50 infecting Ralstonia solanacearum.</title>
        <authorList>
            <person name="Wang K."/>
            <person name="Liu Q."/>
            <person name="Dong Z."/>
            <person name="Sun M."/>
            <person name="Peng D."/>
        </authorList>
    </citation>
    <scope>NUCLEOTIDE SEQUENCE</scope>
</reference>
<dbReference type="Proteomes" id="UP000694260">
    <property type="component" value="Segment"/>
</dbReference>
<evidence type="ECO:0000313" key="2">
    <source>
        <dbReference type="Proteomes" id="UP000694260"/>
    </source>
</evidence>
<dbReference type="CDD" id="cd01029">
    <property type="entry name" value="TOPRIM_primases"/>
    <property type="match status" value="1"/>
</dbReference>
<dbReference type="SUPFAM" id="SSF56731">
    <property type="entry name" value="DNA primase core"/>
    <property type="match status" value="1"/>
</dbReference>
<dbReference type="Pfam" id="PF13155">
    <property type="entry name" value="Toprim_2"/>
    <property type="match status" value="1"/>
</dbReference>
<proteinExistence type="predicted"/>
<keyword evidence="2" id="KW-1185">Reference proteome</keyword>
<dbReference type="InterPro" id="IPR034154">
    <property type="entry name" value="TOPRIM_DnaG/twinkle"/>
</dbReference>
<protein>
    <submittedName>
        <fullName evidence="1">DNA primase</fullName>
    </submittedName>
</protein>
<dbReference type="EMBL" id="MW965453">
    <property type="protein sequence ID" value="QVE65541.1"/>
    <property type="molecule type" value="Genomic_DNA"/>
</dbReference>